<name>A0A8I0AME6_9FIRM</name>
<organism evidence="2 3">
    <name type="scientific">Coprococcus hominis</name>
    <name type="common">ex Liu et al. 2022</name>
    <dbReference type="NCBI Taxonomy" id="2763039"/>
    <lineage>
        <taxon>Bacteria</taxon>
        <taxon>Bacillati</taxon>
        <taxon>Bacillota</taxon>
        <taxon>Clostridia</taxon>
        <taxon>Lachnospirales</taxon>
        <taxon>Lachnospiraceae</taxon>
        <taxon>Coprococcus</taxon>
    </lineage>
</organism>
<evidence type="ECO:0000259" key="1">
    <source>
        <dbReference type="PROSITE" id="PS50943"/>
    </source>
</evidence>
<dbReference type="SUPFAM" id="SSF47413">
    <property type="entry name" value="lambda repressor-like DNA-binding domains"/>
    <property type="match status" value="1"/>
</dbReference>
<proteinExistence type="predicted"/>
<keyword evidence="3" id="KW-1185">Reference proteome</keyword>
<evidence type="ECO:0000313" key="3">
    <source>
        <dbReference type="Proteomes" id="UP000615234"/>
    </source>
</evidence>
<dbReference type="Gene3D" id="1.10.260.40">
    <property type="entry name" value="lambda repressor-like DNA-binding domains"/>
    <property type="match status" value="1"/>
</dbReference>
<dbReference type="InterPro" id="IPR010982">
    <property type="entry name" value="Lambda_DNA-bd_dom_sf"/>
</dbReference>
<dbReference type="CDD" id="cd00093">
    <property type="entry name" value="HTH_XRE"/>
    <property type="match status" value="1"/>
</dbReference>
<dbReference type="RefSeq" id="WP_008402480.1">
    <property type="nucleotide sequence ID" value="NZ_JACOOX010000001.1"/>
</dbReference>
<dbReference type="Proteomes" id="UP000615234">
    <property type="component" value="Unassembled WGS sequence"/>
</dbReference>
<dbReference type="AlphaFoldDB" id="A0A8I0AME6"/>
<dbReference type="GO" id="GO:0003677">
    <property type="term" value="F:DNA binding"/>
    <property type="evidence" value="ECO:0007669"/>
    <property type="project" value="InterPro"/>
</dbReference>
<sequence>MTSGEELLELRKSTGMNRREFAEYFEIPYRTVQDWELGNRRMPYYLLRLMVYKVDKENLAKQD</sequence>
<gene>
    <name evidence="2" type="ORF">H8S09_00275</name>
</gene>
<comment type="caution">
    <text evidence="2">The sequence shown here is derived from an EMBL/GenBank/DDBJ whole genome shotgun (WGS) entry which is preliminary data.</text>
</comment>
<dbReference type="EMBL" id="JACOOX010000001">
    <property type="protein sequence ID" value="MBC5661340.1"/>
    <property type="molecule type" value="Genomic_DNA"/>
</dbReference>
<dbReference type="InterPro" id="IPR001387">
    <property type="entry name" value="Cro/C1-type_HTH"/>
</dbReference>
<accession>A0A8I0AME6</accession>
<dbReference type="PROSITE" id="PS50943">
    <property type="entry name" value="HTH_CROC1"/>
    <property type="match status" value="1"/>
</dbReference>
<evidence type="ECO:0000313" key="2">
    <source>
        <dbReference type="EMBL" id="MBC5661340.1"/>
    </source>
</evidence>
<reference evidence="2 3" key="1">
    <citation type="submission" date="2020-08" db="EMBL/GenBank/DDBJ databases">
        <title>Genome public.</title>
        <authorList>
            <person name="Liu C."/>
            <person name="Sun Q."/>
        </authorList>
    </citation>
    <scope>NUCLEOTIDE SEQUENCE [LARGE SCALE GENOMIC DNA]</scope>
    <source>
        <strain evidence="2 3">NSJ-10</strain>
    </source>
</reference>
<feature type="domain" description="HTH cro/C1-type" evidence="1">
    <location>
        <begin position="7"/>
        <end position="41"/>
    </location>
</feature>
<protein>
    <submittedName>
        <fullName evidence="2">Transcriptional regulator</fullName>
    </submittedName>
</protein>